<feature type="compositionally biased region" description="Polar residues" evidence="1">
    <location>
        <begin position="85"/>
        <end position="100"/>
    </location>
</feature>
<keyword evidence="3" id="KW-1185">Reference proteome</keyword>
<gene>
    <name evidence="2" type="ORF">HAX54_021478</name>
</gene>
<proteinExistence type="predicted"/>
<protein>
    <submittedName>
        <fullName evidence="2">Uncharacterized protein</fullName>
    </submittedName>
</protein>
<reference evidence="2 3" key="1">
    <citation type="journal article" date="2021" name="BMC Genomics">
        <title>Datura genome reveals duplications of psychoactive alkaloid biosynthetic genes and high mutation rate following tissue culture.</title>
        <authorList>
            <person name="Rajewski A."/>
            <person name="Carter-House D."/>
            <person name="Stajich J."/>
            <person name="Litt A."/>
        </authorList>
    </citation>
    <scope>NUCLEOTIDE SEQUENCE [LARGE SCALE GENOMIC DNA]</scope>
    <source>
        <strain evidence="2">AR-01</strain>
    </source>
</reference>
<dbReference type="Proteomes" id="UP000823775">
    <property type="component" value="Unassembled WGS sequence"/>
</dbReference>
<evidence type="ECO:0000313" key="2">
    <source>
        <dbReference type="EMBL" id="MCD9637927.1"/>
    </source>
</evidence>
<feature type="region of interest" description="Disordered" evidence="1">
    <location>
        <begin position="22"/>
        <end position="47"/>
    </location>
</feature>
<dbReference type="EMBL" id="JACEIK010002582">
    <property type="protein sequence ID" value="MCD9637927.1"/>
    <property type="molecule type" value="Genomic_DNA"/>
</dbReference>
<organism evidence="2 3">
    <name type="scientific">Datura stramonium</name>
    <name type="common">Jimsonweed</name>
    <name type="synonym">Common thornapple</name>
    <dbReference type="NCBI Taxonomy" id="4076"/>
    <lineage>
        <taxon>Eukaryota</taxon>
        <taxon>Viridiplantae</taxon>
        <taxon>Streptophyta</taxon>
        <taxon>Embryophyta</taxon>
        <taxon>Tracheophyta</taxon>
        <taxon>Spermatophyta</taxon>
        <taxon>Magnoliopsida</taxon>
        <taxon>eudicotyledons</taxon>
        <taxon>Gunneridae</taxon>
        <taxon>Pentapetalae</taxon>
        <taxon>asterids</taxon>
        <taxon>lamiids</taxon>
        <taxon>Solanales</taxon>
        <taxon>Solanaceae</taxon>
        <taxon>Solanoideae</taxon>
        <taxon>Datureae</taxon>
        <taxon>Datura</taxon>
    </lineage>
</organism>
<sequence length="147" mass="15860">MLNVVSDEGKLSDTSKVEVLQQRKLIDNRDTSSMLKPSIRSPPKSLKKSTFSAVQSKANLKNSVTVILSYRRAKALKKPLPEPASITTEKSPSNQVTASATAERPISRQVSAQSRPLSAPLVTKPRPAALVVSIVQATQLLPCSVRS</sequence>
<evidence type="ECO:0000256" key="1">
    <source>
        <dbReference type="SAM" id="MobiDB-lite"/>
    </source>
</evidence>
<evidence type="ECO:0000313" key="3">
    <source>
        <dbReference type="Proteomes" id="UP000823775"/>
    </source>
</evidence>
<comment type="caution">
    <text evidence="2">The sequence shown here is derived from an EMBL/GenBank/DDBJ whole genome shotgun (WGS) entry which is preliminary data.</text>
</comment>
<feature type="region of interest" description="Disordered" evidence="1">
    <location>
        <begin position="78"/>
        <end position="118"/>
    </location>
</feature>
<name>A0ABS8UUU8_DATST</name>
<accession>A0ABS8UUU8</accession>